<dbReference type="EMBL" id="ACKV01000008">
    <property type="protein sequence ID" value="EEJ43165.1"/>
    <property type="molecule type" value="Genomic_DNA"/>
</dbReference>
<name>C2KHV3_LEUMC</name>
<gene>
    <name evidence="1" type="ORF">HMPREF0555_0219</name>
</gene>
<protein>
    <submittedName>
        <fullName evidence="1">Uncharacterized protein</fullName>
    </submittedName>
</protein>
<reference evidence="1 2" key="1">
    <citation type="submission" date="2009-04" db="EMBL/GenBank/DDBJ databases">
        <authorList>
            <person name="Qin X."/>
            <person name="Bachman B."/>
            <person name="Battles P."/>
            <person name="Bell A."/>
            <person name="Bess C."/>
            <person name="Bickham C."/>
            <person name="Chaboub L."/>
            <person name="Chen D."/>
            <person name="Coyle M."/>
            <person name="Deiros D.R."/>
            <person name="Dinh H."/>
            <person name="Forbes L."/>
            <person name="Fowler G."/>
            <person name="Francisco L."/>
            <person name="Fu Q."/>
            <person name="Gubbala S."/>
            <person name="Hale W."/>
            <person name="Han Y."/>
            <person name="Hemphill L."/>
            <person name="Highlander S.K."/>
            <person name="Hirani K."/>
            <person name="Hogues M."/>
            <person name="Jackson L."/>
            <person name="Jakkamsetti A."/>
            <person name="Javaid M."/>
            <person name="Jiang H."/>
            <person name="Korchina V."/>
            <person name="Kovar C."/>
            <person name="Lara F."/>
            <person name="Lee S."/>
            <person name="Mata R."/>
            <person name="Mathew T."/>
            <person name="Moen C."/>
            <person name="Morales K."/>
            <person name="Munidasa M."/>
            <person name="Nazareth L."/>
            <person name="Ngo R."/>
            <person name="Nguyen L."/>
            <person name="Okwuonu G."/>
            <person name="Ongeri F."/>
            <person name="Patil S."/>
            <person name="Petrosino J."/>
            <person name="Pham C."/>
            <person name="Pham P."/>
            <person name="Pu L.-L."/>
            <person name="Puazo M."/>
            <person name="Raj R."/>
            <person name="Reid J."/>
            <person name="Rouhana J."/>
            <person name="Saada N."/>
            <person name="Shang Y."/>
            <person name="Simmons D."/>
            <person name="Thornton R."/>
            <person name="Warren J."/>
            <person name="Weissenberger G."/>
            <person name="Zhang J."/>
            <person name="Zhang L."/>
            <person name="Zhou C."/>
            <person name="Zhu D."/>
            <person name="Muzny D."/>
            <person name="Worley K."/>
            <person name="Gibbs R."/>
        </authorList>
    </citation>
    <scope>NUCLEOTIDE SEQUENCE [LARGE SCALE GENOMIC DNA]</scope>
    <source>
        <strain evidence="1 2">ATCC 19254</strain>
    </source>
</reference>
<dbReference type="AlphaFoldDB" id="C2KHV3"/>
<sequence length="54" mass="6657">MPVSWVASIWQKHYFNFQFILSLREFNFRTLYYKHQQSKLSQTTSLVELKCNIR</sequence>
<evidence type="ECO:0000313" key="1">
    <source>
        <dbReference type="EMBL" id="EEJ43165.1"/>
    </source>
</evidence>
<proteinExistence type="predicted"/>
<comment type="caution">
    <text evidence="1">The sequence shown here is derived from an EMBL/GenBank/DDBJ whole genome shotgun (WGS) entry which is preliminary data.</text>
</comment>
<organism evidence="1 2">
    <name type="scientific">Leuconostoc mesenteroides subsp. cremoris ATCC 19254</name>
    <dbReference type="NCBI Taxonomy" id="586220"/>
    <lineage>
        <taxon>Bacteria</taxon>
        <taxon>Bacillati</taxon>
        <taxon>Bacillota</taxon>
        <taxon>Bacilli</taxon>
        <taxon>Lactobacillales</taxon>
        <taxon>Lactobacillaceae</taxon>
        <taxon>Leuconostoc</taxon>
    </lineage>
</organism>
<evidence type="ECO:0000313" key="2">
    <source>
        <dbReference type="Proteomes" id="UP000004283"/>
    </source>
</evidence>
<dbReference type="HOGENOM" id="CLU_3044968_0_0_9"/>
<accession>C2KHV3</accession>
<dbReference type="Proteomes" id="UP000004283">
    <property type="component" value="Unassembled WGS sequence"/>
</dbReference>